<evidence type="ECO:0000313" key="2">
    <source>
        <dbReference type="EMBL" id="POR33029.1"/>
    </source>
</evidence>
<dbReference type="GO" id="GO:0008270">
    <property type="term" value="F:zinc ion binding"/>
    <property type="evidence" value="ECO:0007669"/>
    <property type="project" value="InterPro"/>
</dbReference>
<evidence type="ECO:0008006" key="4">
    <source>
        <dbReference type="Google" id="ProtNLM"/>
    </source>
</evidence>
<evidence type="ECO:0000313" key="3">
    <source>
        <dbReference type="Proteomes" id="UP000237481"/>
    </source>
</evidence>
<accession>A0A2S4KS58</accession>
<keyword evidence="3" id="KW-1185">Reference proteome</keyword>
<proteinExistence type="predicted"/>
<dbReference type="InterPro" id="IPR036875">
    <property type="entry name" value="Znf_CCHC_sf"/>
</dbReference>
<dbReference type="Gene3D" id="4.10.60.10">
    <property type="entry name" value="Zinc finger, CCHC-type"/>
    <property type="match status" value="1"/>
</dbReference>
<dbReference type="Proteomes" id="UP000237481">
    <property type="component" value="Unassembled WGS sequence"/>
</dbReference>
<name>A0A2S4KS58_9HYPO</name>
<feature type="region of interest" description="Disordered" evidence="1">
    <location>
        <begin position="429"/>
        <end position="473"/>
    </location>
</feature>
<comment type="caution">
    <text evidence="2">The sequence shown here is derived from an EMBL/GenBank/DDBJ whole genome shotgun (WGS) entry which is preliminary data.</text>
</comment>
<dbReference type="SUPFAM" id="SSF57756">
    <property type="entry name" value="Retrovirus zinc finger-like domains"/>
    <property type="match status" value="1"/>
</dbReference>
<reference evidence="2 3" key="1">
    <citation type="submission" date="2018-01" db="EMBL/GenBank/DDBJ databases">
        <title>Harnessing the power of phylogenomics to disentangle the directionality and signatures of interkingdom host jumping in the parasitic fungal genus Tolypocladium.</title>
        <authorList>
            <person name="Quandt C.A."/>
            <person name="Patterson W."/>
            <person name="Spatafora J.W."/>
        </authorList>
    </citation>
    <scope>NUCLEOTIDE SEQUENCE [LARGE SCALE GENOMIC DNA]</scope>
    <source>
        <strain evidence="2 3">NRBC 100945</strain>
    </source>
</reference>
<protein>
    <recommendedName>
        <fullName evidence="4">CCHC-type domain-containing protein</fullName>
    </recommendedName>
</protein>
<dbReference type="EMBL" id="PKSG01000753">
    <property type="protein sequence ID" value="POR33029.1"/>
    <property type="molecule type" value="Genomic_DNA"/>
</dbReference>
<feature type="compositionally biased region" description="Polar residues" evidence="1">
    <location>
        <begin position="341"/>
        <end position="351"/>
    </location>
</feature>
<feature type="region of interest" description="Disordered" evidence="1">
    <location>
        <begin position="260"/>
        <end position="357"/>
    </location>
</feature>
<dbReference type="OrthoDB" id="5151375at2759"/>
<dbReference type="AlphaFoldDB" id="A0A2S4KS58"/>
<dbReference type="GO" id="GO:0003676">
    <property type="term" value="F:nucleic acid binding"/>
    <property type="evidence" value="ECO:0007669"/>
    <property type="project" value="InterPro"/>
</dbReference>
<organism evidence="2 3">
    <name type="scientific">Tolypocladium paradoxum</name>
    <dbReference type="NCBI Taxonomy" id="94208"/>
    <lineage>
        <taxon>Eukaryota</taxon>
        <taxon>Fungi</taxon>
        <taxon>Dikarya</taxon>
        <taxon>Ascomycota</taxon>
        <taxon>Pezizomycotina</taxon>
        <taxon>Sordariomycetes</taxon>
        <taxon>Hypocreomycetidae</taxon>
        <taxon>Hypocreales</taxon>
        <taxon>Ophiocordycipitaceae</taxon>
        <taxon>Tolypocladium</taxon>
    </lineage>
</organism>
<feature type="compositionally biased region" description="Polar residues" evidence="1">
    <location>
        <begin position="279"/>
        <end position="294"/>
    </location>
</feature>
<evidence type="ECO:0000256" key="1">
    <source>
        <dbReference type="SAM" id="MobiDB-lite"/>
    </source>
</evidence>
<sequence length="536" mass="58303">MDSKEQILRNLREVVGFNGIRLDDLATMRQETIERGLTSALYRLSPASIASIYATWLEEQAFREAAMPPIHVVQRWCHYLAYHGCLKDDLLIIWMRAALTDLEKWCGAMSPEKVREVRQAIYDEIAASYPGGNAGTAFDVDAMPATPTPTLQGTLNEFGDMTTNAYSYSAAAGVPRSNDYSTPTESSGRYPGYGIVRATGNTTSTPDDELTFEELPPDVYRAEEVKHVCGRCNVKGHYSGNCPAKSTRDECLTCGTCGTKGHSSGTCPGRNFGYGPRLSPSSHTPKPEQVSHQPSVPPRRGRKTDSYRPSTRDIEQKQKQQQQQQQQPAPLGGLQGLSLGPNTQGKPGDNSSFDDDQFKLKPLDQMSAVEREALRKADEFLARLSNEVAMETATRQPAPASVLESATAGHAAKKQMTKSGRGRIPVLGALVEPARPKPKAPPAASSSADAEMEDSGPPASTVEAEPSVELGVTTKPVVRESGYAAATQALFKNRDNVWVNRAPRKTALEMWDEMDAKKAEVEKAEEKAAGEKKAAE</sequence>
<gene>
    <name evidence="2" type="ORF">TPAR_06772</name>
</gene>
<feature type="compositionally biased region" description="Basic and acidic residues" evidence="1">
    <location>
        <begin position="303"/>
        <end position="318"/>
    </location>
</feature>
<feature type="region of interest" description="Disordered" evidence="1">
    <location>
        <begin position="517"/>
        <end position="536"/>
    </location>
</feature>